<accession>A0A089HKP8</accession>
<evidence type="ECO:0000259" key="1">
    <source>
        <dbReference type="Pfam" id="PF20730"/>
    </source>
</evidence>
<dbReference type="eggNOG" id="COG2323">
    <property type="taxonomic scope" value="Bacteria"/>
</dbReference>
<sequence length="84" mass="10010">MDYKLITIKRVTGFVGLWIMARLLGKKRISQLTPFDFVSAMMLSEIVGNMKEMKRGLDFGQLRMMLRQIESYSVDRWRNEKLEY</sequence>
<feature type="domain" description="YetF-like N-terminal transmembrane" evidence="1">
    <location>
        <begin position="5"/>
        <end position="49"/>
    </location>
</feature>
<dbReference type="InterPro" id="IPR048454">
    <property type="entry name" value="YetF_N"/>
</dbReference>
<reference evidence="2 3" key="1">
    <citation type="submission" date="2014-08" db="EMBL/GenBank/DDBJ databases">
        <title>Comparative genomics of the Paenibacillus odorifer group.</title>
        <authorList>
            <person name="den Bakker H.C."/>
            <person name="Tsai Y.-C."/>
            <person name="Martin N."/>
            <person name="Korlach J."/>
            <person name="Wiedmann M."/>
        </authorList>
    </citation>
    <scope>NUCLEOTIDE SEQUENCE [LARGE SCALE GENOMIC DNA]</scope>
    <source>
        <strain evidence="2 3">DSM 1735</strain>
    </source>
</reference>
<evidence type="ECO:0000313" key="2">
    <source>
        <dbReference type="EMBL" id="AIQ10928.1"/>
    </source>
</evidence>
<organism evidence="2 3">
    <name type="scientific">Paenibacillus durus</name>
    <name type="common">Paenibacillus azotofixans</name>
    <dbReference type="NCBI Taxonomy" id="44251"/>
    <lineage>
        <taxon>Bacteria</taxon>
        <taxon>Bacillati</taxon>
        <taxon>Bacillota</taxon>
        <taxon>Bacilli</taxon>
        <taxon>Bacillales</taxon>
        <taxon>Paenibacillaceae</taxon>
        <taxon>Paenibacillus</taxon>
    </lineage>
</organism>
<dbReference type="STRING" id="44251.PDUR_02030"/>
<evidence type="ECO:0000313" key="3">
    <source>
        <dbReference type="Proteomes" id="UP000029409"/>
    </source>
</evidence>
<dbReference type="AlphaFoldDB" id="A0A089HKP8"/>
<protein>
    <recommendedName>
        <fullName evidence="1">YetF-like N-terminal transmembrane domain-containing protein</fullName>
    </recommendedName>
</protein>
<dbReference type="KEGG" id="pdu:PDUR_02030"/>
<name>A0A089HKP8_PAEDU</name>
<dbReference type="Proteomes" id="UP000029409">
    <property type="component" value="Chromosome"/>
</dbReference>
<dbReference type="Pfam" id="PF20730">
    <property type="entry name" value="YetF_N"/>
    <property type="match status" value="1"/>
</dbReference>
<keyword evidence="3" id="KW-1185">Reference proteome</keyword>
<dbReference type="EMBL" id="CP009288">
    <property type="protein sequence ID" value="AIQ10928.1"/>
    <property type="molecule type" value="Genomic_DNA"/>
</dbReference>
<proteinExistence type="predicted"/>
<gene>
    <name evidence="2" type="ORF">PDUR_02030</name>
</gene>